<dbReference type="Pfam" id="PF03016">
    <property type="entry name" value="Exostosin_GT47"/>
    <property type="match status" value="1"/>
</dbReference>
<keyword evidence="6" id="KW-0732">Signal</keyword>
<feature type="signal peptide" evidence="6">
    <location>
        <begin position="1"/>
        <end position="21"/>
    </location>
</feature>
<name>A0AAV3QTA1_LITER</name>
<sequence length="361" mass="41091">MAFQTPPTIFILLSLLTTTTTTTTTSPYLSPTTLPQNYQNMLSTFKIFIYTPNKPFTFQTPPSSNFYKFLLNSNFVTQDPEEAHLFFLPFSQPTSTRALGRLVKDVRTQLPYWNRTLGADHFFISSTGIDHSSDRNVVELKKNAVQISTFPTTSENFIPHKDVSLPPFNPDPLTLPHVPGNDTTTFLGYLKWDGQTEPALVNELKGDVDFMIESELLDHVEGVGSIRKRSSTSFSFSGSRKSKFCLFFYSGDVARMVELMGSGCVPVVIVDRPIQDLPLMDVLRWSEMGLVIGTRGGGRGLKRVLLGVGEERYEKMRELCVEASRHLVWNAEPQPMDAFHMVMYQLWLRRHTIRYARRNWV</sequence>
<protein>
    <submittedName>
        <fullName evidence="8">Glycosyltransferase</fullName>
    </submittedName>
</protein>
<evidence type="ECO:0000256" key="1">
    <source>
        <dbReference type="ARBA" id="ARBA00004323"/>
    </source>
</evidence>
<dbReference type="GO" id="GO:0000139">
    <property type="term" value="C:Golgi membrane"/>
    <property type="evidence" value="ECO:0007669"/>
    <property type="project" value="UniProtKB-SubCell"/>
</dbReference>
<keyword evidence="9" id="KW-1185">Reference proteome</keyword>
<proteinExistence type="inferred from homology"/>
<organism evidence="8 9">
    <name type="scientific">Lithospermum erythrorhizon</name>
    <name type="common">Purple gromwell</name>
    <name type="synonym">Lithospermum officinale var. erythrorhizon</name>
    <dbReference type="NCBI Taxonomy" id="34254"/>
    <lineage>
        <taxon>Eukaryota</taxon>
        <taxon>Viridiplantae</taxon>
        <taxon>Streptophyta</taxon>
        <taxon>Embryophyta</taxon>
        <taxon>Tracheophyta</taxon>
        <taxon>Spermatophyta</taxon>
        <taxon>Magnoliopsida</taxon>
        <taxon>eudicotyledons</taxon>
        <taxon>Gunneridae</taxon>
        <taxon>Pentapetalae</taxon>
        <taxon>asterids</taxon>
        <taxon>lamiids</taxon>
        <taxon>Boraginales</taxon>
        <taxon>Boraginaceae</taxon>
        <taxon>Boraginoideae</taxon>
        <taxon>Lithospermeae</taxon>
        <taxon>Lithospermum</taxon>
    </lineage>
</organism>
<comment type="similarity">
    <text evidence="2">Belongs to the glycosyltransferase 47 family.</text>
</comment>
<dbReference type="PANTHER" id="PTHR11062">
    <property type="entry name" value="EXOSTOSIN HEPARAN SULFATE GLYCOSYLTRANSFERASE -RELATED"/>
    <property type="match status" value="1"/>
</dbReference>
<keyword evidence="5" id="KW-0333">Golgi apparatus</keyword>
<evidence type="ECO:0000259" key="7">
    <source>
        <dbReference type="Pfam" id="PF03016"/>
    </source>
</evidence>
<feature type="chain" id="PRO_5043988350" evidence="6">
    <location>
        <begin position="22"/>
        <end position="361"/>
    </location>
</feature>
<evidence type="ECO:0000256" key="3">
    <source>
        <dbReference type="ARBA" id="ARBA00022676"/>
    </source>
</evidence>
<keyword evidence="3" id="KW-0328">Glycosyltransferase</keyword>
<keyword evidence="4" id="KW-0812">Transmembrane</keyword>
<accession>A0AAV3QTA1</accession>
<reference evidence="8 9" key="1">
    <citation type="submission" date="2024-01" db="EMBL/GenBank/DDBJ databases">
        <title>The complete chloroplast genome sequence of Lithospermum erythrorhizon: insights into the phylogenetic relationship among Boraginaceae species and the maternal lineages of purple gromwells.</title>
        <authorList>
            <person name="Okada T."/>
            <person name="Watanabe K."/>
        </authorList>
    </citation>
    <scope>NUCLEOTIDE SEQUENCE [LARGE SCALE GENOMIC DNA]</scope>
</reference>
<dbReference type="GO" id="GO:0016757">
    <property type="term" value="F:glycosyltransferase activity"/>
    <property type="evidence" value="ECO:0007669"/>
    <property type="project" value="UniProtKB-KW"/>
</dbReference>
<dbReference type="InterPro" id="IPR040911">
    <property type="entry name" value="Exostosin_GT47"/>
</dbReference>
<evidence type="ECO:0000313" key="9">
    <source>
        <dbReference type="Proteomes" id="UP001454036"/>
    </source>
</evidence>
<evidence type="ECO:0000313" key="8">
    <source>
        <dbReference type="EMBL" id="GAA0166187.1"/>
    </source>
</evidence>
<evidence type="ECO:0000256" key="2">
    <source>
        <dbReference type="ARBA" id="ARBA00010271"/>
    </source>
</evidence>
<dbReference type="Proteomes" id="UP001454036">
    <property type="component" value="Unassembled WGS sequence"/>
</dbReference>
<keyword evidence="4" id="KW-0735">Signal-anchor</keyword>
<comment type="caution">
    <text evidence="8">The sequence shown here is derived from an EMBL/GenBank/DDBJ whole genome shotgun (WGS) entry which is preliminary data.</text>
</comment>
<dbReference type="PANTHER" id="PTHR11062:SF253">
    <property type="entry name" value="EXOSTOSIN GT47 DOMAIN-CONTAINING PROTEIN"/>
    <property type="match status" value="1"/>
</dbReference>
<evidence type="ECO:0000256" key="6">
    <source>
        <dbReference type="SAM" id="SignalP"/>
    </source>
</evidence>
<feature type="domain" description="Exostosin GT47" evidence="7">
    <location>
        <begin position="43"/>
        <end position="292"/>
    </location>
</feature>
<evidence type="ECO:0000256" key="5">
    <source>
        <dbReference type="ARBA" id="ARBA00023034"/>
    </source>
</evidence>
<dbReference type="InterPro" id="IPR004263">
    <property type="entry name" value="Exostosin"/>
</dbReference>
<dbReference type="EMBL" id="BAABME010005638">
    <property type="protein sequence ID" value="GAA0166187.1"/>
    <property type="molecule type" value="Genomic_DNA"/>
</dbReference>
<dbReference type="AlphaFoldDB" id="A0AAV3QTA1"/>
<evidence type="ECO:0000256" key="4">
    <source>
        <dbReference type="ARBA" id="ARBA00022968"/>
    </source>
</evidence>
<gene>
    <name evidence="8" type="ORF">LIER_21402</name>
</gene>
<comment type="subcellular location">
    <subcellularLocation>
        <location evidence="1">Golgi apparatus membrane</location>
        <topology evidence="1">Single-pass type II membrane protein</topology>
    </subcellularLocation>
</comment>
<keyword evidence="3" id="KW-0808">Transferase</keyword>